<dbReference type="EMBL" id="BAABJZ010000102">
    <property type="protein sequence ID" value="GAA4899774.1"/>
    <property type="molecule type" value="Genomic_DNA"/>
</dbReference>
<feature type="transmembrane region" description="Helical" evidence="6">
    <location>
        <begin position="146"/>
        <end position="166"/>
    </location>
</feature>
<protein>
    <recommendedName>
        <fullName evidence="6">Probable membrane transporter protein</fullName>
    </recommendedName>
</protein>
<evidence type="ECO:0000256" key="4">
    <source>
        <dbReference type="ARBA" id="ARBA00022989"/>
    </source>
</evidence>
<evidence type="ECO:0000256" key="6">
    <source>
        <dbReference type="RuleBase" id="RU363041"/>
    </source>
</evidence>
<dbReference type="PANTHER" id="PTHR43483:SF3">
    <property type="entry name" value="MEMBRANE TRANSPORTER PROTEIN HI_0806-RELATED"/>
    <property type="match status" value="1"/>
</dbReference>
<evidence type="ECO:0000256" key="1">
    <source>
        <dbReference type="ARBA" id="ARBA00004141"/>
    </source>
</evidence>
<keyword evidence="5 6" id="KW-0472">Membrane</keyword>
<feature type="transmembrane region" description="Helical" evidence="6">
    <location>
        <begin position="106"/>
        <end position="126"/>
    </location>
</feature>
<feature type="transmembrane region" description="Helical" evidence="6">
    <location>
        <begin position="6"/>
        <end position="34"/>
    </location>
</feature>
<keyword evidence="4 6" id="KW-1133">Transmembrane helix</keyword>
<comment type="subcellular location">
    <subcellularLocation>
        <location evidence="6">Cell membrane</location>
        <topology evidence="6">Multi-pass membrane protein</topology>
    </subcellularLocation>
    <subcellularLocation>
        <location evidence="1">Membrane</location>
        <topology evidence="1">Multi-pass membrane protein</topology>
    </subcellularLocation>
</comment>
<feature type="transmembrane region" description="Helical" evidence="6">
    <location>
        <begin position="46"/>
        <end position="68"/>
    </location>
</feature>
<evidence type="ECO:0000256" key="2">
    <source>
        <dbReference type="ARBA" id="ARBA00009142"/>
    </source>
</evidence>
<feature type="transmembrane region" description="Helical" evidence="6">
    <location>
        <begin position="209"/>
        <end position="231"/>
    </location>
</feature>
<dbReference type="Proteomes" id="UP001499988">
    <property type="component" value="Unassembled WGS sequence"/>
</dbReference>
<sequence length="262" mass="27429">MLTILLYLALGAAAGLLSGLFGIGGGLVIVPVLITTFAVLDMPAEVAIHMAIGTSLATIVITSMSAVYAHHQRGNVDWDVVKRLVPGVLIGAYLGGLLADQFPAWLLERLLAFFLLAVALQMIFGFKPDPDRRLPGPLGLTSAGSVIGALSALFGIGGATLTVPFLRWCSVLMNKAVGTSATLAFPVALGGVTSYILNGWQHPALPEWTLGYIYLPAFLGIVIASTQCVRFGAALGTKMSQTVLQRSFAGLLTLLGLRLLLG</sequence>
<evidence type="ECO:0000313" key="7">
    <source>
        <dbReference type="EMBL" id="GAA4899774.1"/>
    </source>
</evidence>
<keyword evidence="3 6" id="KW-0812">Transmembrane</keyword>
<feature type="transmembrane region" description="Helical" evidence="6">
    <location>
        <begin position="243"/>
        <end position="261"/>
    </location>
</feature>
<dbReference type="Pfam" id="PF01925">
    <property type="entry name" value="TauE"/>
    <property type="match status" value="1"/>
</dbReference>
<feature type="transmembrane region" description="Helical" evidence="6">
    <location>
        <begin position="80"/>
        <end position="99"/>
    </location>
</feature>
<feature type="transmembrane region" description="Helical" evidence="6">
    <location>
        <begin position="178"/>
        <end position="197"/>
    </location>
</feature>
<keyword evidence="8" id="KW-1185">Reference proteome</keyword>
<evidence type="ECO:0000256" key="5">
    <source>
        <dbReference type="ARBA" id="ARBA00023136"/>
    </source>
</evidence>
<dbReference type="InterPro" id="IPR002781">
    <property type="entry name" value="TM_pro_TauE-like"/>
</dbReference>
<organism evidence="7 8">
    <name type="scientific">Ferrimonas pelagia</name>
    <dbReference type="NCBI Taxonomy" id="1177826"/>
    <lineage>
        <taxon>Bacteria</taxon>
        <taxon>Pseudomonadati</taxon>
        <taxon>Pseudomonadota</taxon>
        <taxon>Gammaproteobacteria</taxon>
        <taxon>Alteromonadales</taxon>
        <taxon>Ferrimonadaceae</taxon>
        <taxon>Ferrimonas</taxon>
    </lineage>
</organism>
<gene>
    <name evidence="7" type="ORF">GCM10023333_36840</name>
</gene>
<evidence type="ECO:0000256" key="3">
    <source>
        <dbReference type="ARBA" id="ARBA00022692"/>
    </source>
</evidence>
<dbReference type="RefSeq" id="WP_345336953.1">
    <property type="nucleotide sequence ID" value="NZ_BAABJZ010000102.1"/>
</dbReference>
<keyword evidence="6" id="KW-1003">Cell membrane</keyword>
<proteinExistence type="inferred from homology"/>
<comment type="similarity">
    <text evidence="2 6">Belongs to the 4-toluene sulfonate uptake permease (TSUP) (TC 2.A.102) family.</text>
</comment>
<comment type="caution">
    <text evidence="7">The sequence shown here is derived from an EMBL/GenBank/DDBJ whole genome shotgun (WGS) entry which is preliminary data.</text>
</comment>
<evidence type="ECO:0000313" key="8">
    <source>
        <dbReference type="Proteomes" id="UP001499988"/>
    </source>
</evidence>
<accession>A0ABP9FEV3</accession>
<name>A0ABP9FEV3_9GAMM</name>
<dbReference type="PANTHER" id="PTHR43483">
    <property type="entry name" value="MEMBRANE TRANSPORTER PROTEIN HI_0806-RELATED"/>
    <property type="match status" value="1"/>
</dbReference>
<reference evidence="8" key="1">
    <citation type="journal article" date="2019" name="Int. J. Syst. Evol. Microbiol.">
        <title>The Global Catalogue of Microorganisms (GCM) 10K type strain sequencing project: providing services to taxonomists for standard genome sequencing and annotation.</title>
        <authorList>
            <consortium name="The Broad Institute Genomics Platform"/>
            <consortium name="The Broad Institute Genome Sequencing Center for Infectious Disease"/>
            <person name="Wu L."/>
            <person name="Ma J."/>
        </authorList>
    </citation>
    <scope>NUCLEOTIDE SEQUENCE [LARGE SCALE GENOMIC DNA]</scope>
    <source>
        <strain evidence="8">JCM 18401</strain>
    </source>
</reference>